<evidence type="ECO:0000313" key="2">
    <source>
        <dbReference type="Proteomes" id="UP000315295"/>
    </source>
</evidence>
<dbReference type="InterPro" id="IPR015943">
    <property type="entry name" value="WD40/YVTN_repeat-like_dom_sf"/>
</dbReference>
<dbReference type="SUPFAM" id="SSF50978">
    <property type="entry name" value="WD40 repeat-like"/>
    <property type="match status" value="1"/>
</dbReference>
<dbReference type="Proteomes" id="UP000315295">
    <property type="component" value="Unassembled WGS sequence"/>
</dbReference>
<dbReference type="Gene3D" id="2.130.10.10">
    <property type="entry name" value="YVTN repeat-like/Quinoprotein amine dehydrogenase"/>
    <property type="match status" value="1"/>
</dbReference>
<accession>A0A540LGH0</accession>
<dbReference type="GO" id="GO:0006355">
    <property type="term" value="P:regulation of DNA-templated transcription"/>
    <property type="evidence" value="ECO:0007669"/>
    <property type="project" value="InterPro"/>
</dbReference>
<gene>
    <name evidence="1" type="ORF">C1H46_028876</name>
</gene>
<protein>
    <submittedName>
        <fullName evidence="1">Uncharacterized protein</fullName>
    </submittedName>
</protein>
<proteinExistence type="predicted"/>
<organism evidence="1 2">
    <name type="scientific">Malus baccata</name>
    <name type="common">Siberian crab apple</name>
    <name type="synonym">Pyrus baccata</name>
    <dbReference type="NCBI Taxonomy" id="106549"/>
    <lineage>
        <taxon>Eukaryota</taxon>
        <taxon>Viridiplantae</taxon>
        <taxon>Streptophyta</taxon>
        <taxon>Embryophyta</taxon>
        <taxon>Tracheophyta</taxon>
        <taxon>Spermatophyta</taxon>
        <taxon>Magnoliopsida</taxon>
        <taxon>eudicotyledons</taxon>
        <taxon>Gunneridae</taxon>
        <taxon>Pentapetalae</taxon>
        <taxon>rosids</taxon>
        <taxon>fabids</taxon>
        <taxon>Rosales</taxon>
        <taxon>Rosaceae</taxon>
        <taxon>Amygdaloideae</taxon>
        <taxon>Maleae</taxon>
        <taxon>Malus</taxon>
    </lineage>
</organism>
<evidence type="ECO:0000313" key="1">
    <source>
        <dbReference type="EMBL" id="TQD85564.1"/>
    </source>
</evidence>
<dbReference type="STRING" id="106549.A0A540LGH0"/>
<sequence length="206" mass="22974">MVMEEDAQDSESPLKEAHDIQSQIKSAMRSCFPYFKELSELILVGMRFTSIWSVNDLAFCNPVMQLCAITCGDDKAIKLYTFEGHDTPVHSVCPHNKQNVHFFFSTSVNGKIKAWLYNNMGYQVDYDASDHSITMMAYGADGKSLIQARISIYPLAMTMQSKFGNILTADDDEGGLPLPATVALRLVSNGFSSTHLPNPQNRVQLH</sequence>
<dbReference type="InterPro" id="IPR036322">
    <property type="entry name" value="WD40_repeat_dom_sf"/>
</dbReference>
<comment type="caution">
    <text evidence="1">The sequence shown here is derived from an EMBL/GenBank/DDBJ whole genome shotgun (WGS) entry which is preliminary data.</text>
</comment>
<dbReference type="EMBL" id="VIEB01000591">
    <property type="protein sequence ID" value="TQD85564.1"/>
    <property type="molecule type" value="Genomic_DNA"/>
</dbReference>
<reference evidence="1 2" key="1">
    <citation type="journal article" date="2019" name="G3 (Bethesda)">
        <title>Sequencing of a Wild Apple (Malus baccata) Genome Unravels the Differences Between Cultivated and Wild Apple Species Regarding Disease Resistance and Cold Tolerance.</title>
        <authorList>
            <person name="Chen X."/>
        </authorList>
    </citation>
    <scope>NUCLEOTIDE SEQUENCE [LARGE SCALE GENOMIC DNA]</scope>
    <source>
        <strain evidence="2">cv. Shandingzi</strain>
        <tissue evidence="1">Leaves</tissue>
    </source>
</reference>
<name>A0A540LGH0_MALBA</name>
<dbReference type="PANTHER" id="PTHR44083">
    <property type="entry name" value="TOPLESS-RELATED PROTEIN 1-RELATED"/>
    <property type="match status" value="1"/>
</dbReference>
<dbReference type="PANTHER" id="PTHR44083:SF46">
    <property type="entry name" value="CTLH DOMAIN-CONTAINING PROTEIN"/>
    <property type="match status" value="1"/>
</dbReference>
<dbReference type="InterPro" id="IPR027728">
    <property type="entry name" value="Topless_fam"/>
</dbReference>
<keyword evidence="2" id="KW-1185">Reference proteome</keyword>
<dbReference type="AlphaFoldDB" id="A0A540LGH0"/>